<keyword evidence="2" id="KW-0560">Oxidoreductase</keyword>
<dbReference type="RefSeq" id="WP_125983730.1">
    <property type="nucleotide sequence ID" value="NZ_NGJS01000006.1"/>
</dbReference>
<evidence type="ECO:0000313" key="4">
    <source>
        <dbReference type="Proteomes" id="UP000287857"/>
    </source>
</evidence>
<dbReference type="PRINTS" id="PR00081">
    <property type="entry name" value="GDHRDH"/>
</dbReference>
<sequence>MIDLRNKRIIVTGAGSGIGRATALKLAELGAIIGVIDISESSLDGIVRDIRANNGEAYYEIVDVSKEQELIDAIDSLVERMGGLEGLACNAGINGTWAPIETLSLEDWHKTMNTNLTSTFISLKASIPYLKENGGAIVITSSINGNRIYNNFGASAYSTSKAGQVALMKMAALELGRDNIRVNAVCPGAIDTAINSKTIIAKETEEVAIKVEFPEGERPLKEDTGQPDQVANTIAFLLSADSGNVSGTELYVDGAESLL</sequence>
<dbReference type="GO" id="GO:0016491">
    <property type="term" value="F:oxidoreductase activity"/>
    <property type="evidence" value="ECO:0007669"/>
    <property type="project" value="UniProtKB-KW"/>
</dbReference>
<dbReference type="NCBIfam" id="NF004203">
    <property type="entry name" value="PRK05653.2-4"/>
    <property type="match status" value="1"/>
</dbReference>
<dbReference type="InterPro" id="IPR036291">
    <property type="entry name" value="NAD(P)-bd_dom_sf"/>
</dbReference>
<dbReference type="AlphaFoldDB" id="A0A429ZYQ2"/>
<dbReference type="SUPFAM" id="SSF51735">
    <property type="entry name" value="NAD(P)-binding Rossmann-fold domains"/>
    <property type="match status" value="1"/>
</dbReference>
<dbReference type="PANTHER" id="PTHR24321:SF8">
    <property type="entry name" value="ESTRADIOL 17-BETA-DEHYDROGENASE 8-RELATED"/>
    <property type="match status" value="1"/>
</dbReference>
<dbReference type="PANTHER" id="PTHR24321">
    <property type="entry name" value="DEHYDROGENASES, SHORT CHAIN"/>
    <property type="match status" value="1"/>
</dbReference>
<reference evidence="3 4" key="1">
    <citation type="submission" date="2017-05" db="EMBL/GenBank/DDBJ databases">
        <title>Vagococcus spp. assemblies.</title>
        <authorList>
            <person name="Gulvik C.A."/>
        </authorList>
    </citation>
    <scope>NUCLEOTIDE SEQUENCE [LARGE SCALE GENOMIC DNA]</scope>
    <source>
        <strain evidence="3 4">SS1995</strain>
    </source>
</reference>
<organism evidence="3 4">
    <name type="scientific">Vagococcus vulneris</name>
    <dbReference type="NCBI Taxonomy" id="1977869"/>
    <lineage>
        <taxon>Bacteria</taxon>
        <taxon>Bacillati</taxon>
        <taxon>Bacillota</taxon>
        <taxon>Bacilli</taxon>
        <taxon>Lactobacillales</taxon>
        <taxon>Enterococcaceae</taxon>
        <taxon>Vagococcus</taxon>
    </lineage>
</organism>
<dbReference type="EMBL" id="NGJS01000006">
    <property type="protein sequence ID" value="RST99100.1"/>
    <property type="molecule type" value="Genomic_DNA"/>
</dbReference>
<gene>
    <name evidence="3" type="ORF">CBF37_05390</name>
</gene>
<dbReference type="CDD" id="cd05233">
    <property type="entry name" value="SDR_c"/>
    <property type="match status" value="1"/>
</dbReference>
<evidence type="ECO:0000313" key="3">
    <source>
        <dbReference type="EMBL" id="RST99100.1"/>
    </source>
</evidence>
<dbReference type="Gene3D" id="3.40.50.720">
    <property type="entry name" value="NAD(P)-binding Rossmann-like Domain"/>
    <property type="match status" value="1"/>
</dbReference>
<proteinExistence type="inferred from homology"/>
<dbReference type="FunFam" id="3.40.50.720:FF:000084">
    <property type="entry name" value="Short-chain dehydrogenase reductase"/>
    <property type="match status" value="1"/>
</dbReference>
<keyword evidence="4" id="KW-1185">Reference proteome</keyword>
<comment type="caution">
    <text evidence="3">The sequence shown here is derived from an EMBL/GenBank/DDBJ whole genome shotgun (WGS) entry which is preliminary data.</text>
</comment>
<dbReference type="InterPro" id="IPR002347">
    <property type="entry name" value="SDR_fam"/>
</dbReference>
<accession>A0A429ZYQ2</accession>
<evidence type="ECO:0000256" key="1">
    <source>
        <dbReference type="ARBA" id="ARBA00006484"/>
    </source>
</evidence>
<comment type="similarity">
    <text evidence="1">Belongs to the short-chain dehydrogenases/reductases (SDR) family.</text>
</comment>
<protein>
    <submittedName>
        <fullName evidence="3">3-oxoacyl-[acyl-carrier-protein] reductase</fullName>
    </submittedName>
</protein>
<dbReference type="GO" id="GO:0008206">
    <property type="term" value="P:bile acid metabolic process"/>
    <property type="evidence" value="ECO:0007669"/>
    <property type="project" value="UniProtKB-ARBA"/>
</dbReference>
<evidence type="ECO:0000256" key="2">
    <source>
        <dbReference type="ARBA" id="ARBA00023002"/>
    </source>
</evidence>
<dbReference type="Proteomes" id="UP000287857">
    <property type="component" value="Unassembled WGS sequence"/>
</dbReference>
<dbReference type="OrthoDB" id="9803333at2"/>
<name>A0A429ZYQ2_9ENTE</name>
<dbReference type="Pfam" id="PF13561">
    <property type="entry name" value="adh_short_C2"/>
    <property type="match status" value="1"/>
</dbReference>